<evidence type="ECO:0000313" key="2">
    <source>
        <dbReference type="Proteomes" id="UP000188532"/>
    </source>
</evidence>
<dbReference type="Proteomes" id="UP000188532">
    <property type="component" value="Unassembled WGS sequence"/>
</dbReference>
<comment type="caution">
    <text evidence="1">The sequence shown here is derived from an EMBL/GenBank/DDBJ whole genome shotgun (WGS) entry which is preliminary data.</text>
</comment>
<gene>
    <name evidence="1" type="ORF">BZL29_8470</name>
</gene>
<evidence type="ECO:0000313" key="1">
    <source>
        <dbReference type="EMBL" id="OOK63646.1"/>
    </source>
</evidence>
<protein>
    <submittedName>
        <fullName evidence="1">Putative membrane mmpL2 domain protein</fullName>
    </submittedName>
</protein>
<organism evidence="1 2">
    <name type="scientific">Mycobacterium kansasii</name>
    <dbReference type="NCBI Taxonomy" id="1768"/>
    <lineage>
        <taxon>Bacteria</taxon>
        <taxon>Bacillati</taxon>
        <taxon>Actinomycetota</taxon>
        <taxon>Actinomycetes</taxon>
        <taxon>Mycobacteriales</taxon>
        <taxon>Mycobacteriaceae</taxon>
        <taxon>Mycobacterium</taxon>
    </lineage>
</organism>
<name>A0A1V3WB49_MYCKA</name>
<reference evidence="1 2" key="1">
    <citation type="submission" date="2017-02" db="EMBL/GenBank/DDBJ databases">
        <title>Complete genome sequences of Mycobacterium kansasii strains isolated from rhesus macaques.</title>
        <authorList>
            <person name="Panda A."/>
            <person name="Nagaraj S."/>
            <person name="Zhao X."/>
            <person name="Tettelin H."/>
            <person name="Detolla L.J."/>
        </authorList>
    </citation>
    <scope>NUCLEOTIDE SEQUENCE [LARGE SCALE GENOMIC DNA]</scope>
    <source>
        <strain evidence="1 2">11-3469</strain>
    </source>
</reference>
<dbReference type="EMBL" id="MVBN01000017">
    <property type="protein sequence ID" value="OOK63646.1"/>
    <property type="molecule type" value="Genomic_DNA"/>
</dbReference>
<sequence length="52" mass="5375">MAGLTAIVNLAVPQLEAVGKARSVSMSPSDAPSIEAIRHVARCSRSSTPIMP</sequence>
<proteinExistence type="predicted"/>
<dbReference type="AlphaFoldDB" id="A0A1V3WB49"/>
<accession>A0A1V3WB49</accession>